<gene>
    <name evidence="3" type="ORF">TbgDal_I3300</name>
</gene>
<feature type="chain" id="PRO_5003005314" description="T. brucei spp.-specific protein" evidence="2">
    <location>
        <begin position="24"/>
        <end position="78"/>
    </location>
</feature>
<keyword evidence="1" id="KW-0472">Membrane</keyword>
<keyword evidence="1" id="KW-1133">Transmembrane helix</keyword>
<proteinExistence type="predicted"/>
<evidence type="ECO:0008006" key="4">
    <source>
        <dbReference type="Google" id="ProtNLM"/>
    </source>
</evidence>
<keyword evidence="2" id="KW-0732">Signal</keyword>
<evidence type="ECO:0000256" key="2">
    <source>
        <dbReference type="SAM" id="SignalP"/>
    </source>
</evidence>
<accession>C9ZI48</accession>
<name>C9ZI48_TRYB9</name>
<dbReference type="AlphaFoldDB" id="C9ZI48"/>
<organism evidence="3">
    <name type="scientific">Trypanosoma brucei gambiense (strain MHOM/CI/86/DAL972)</name>
    <dbReference type="NCBI Taxonomy" id="679716"/>
    <lineage>
        <taxon>Eukaryota</taxon>
        <taxon>Discoba</taxon>
        <taxon>Euglenozoa</taxon>
        <taxon>Kinetoplastea</taxon>
        <taxon>Metakinetoplastina</taxon>
        <taxon>Trypanosomatida</taxon>
        <taxon>Trypanosomatidae</taxon>
        <taxon>Trypanosoma</taxon>
    </lineage>
</organism>
<feature type="transmembrane region" description="Helical" evidence="1">
    <location>
        <begin position="47"/>
        <end position="67"/>
    </location>
</feature>
<reference evidence="3" key="1">
    <citation type="submission" date="2009-09" db="EMBL/GenBank/DDBJ databases">
        <title>The genome sequence of Trypanosoma brucei gambiense: the cause of Human African trypanosomasis.</title>
        <authorList>
            <person name="Jackson A.P."/>
            <person name="Sanders M."/>
            <person name="Berry A."/>
            <person name="McQuillan J."/>
            <person name="Aslett M.A."/>
            <person name="Quail M.A."/>
            <person name="Macleod A."/>
            <person name="Melville S.E."/>
            <person name="Gibson W."/>
            <person name="Barry J.D."/>
            <person name="Berriman M."/>
            <person name="Hertz-Fowler C."/>
        </authorList>
    </citation>
    <scope>NUCLEOTIDE SEQUENCE</scope>
    <source>
        <strain evidence="3">Dal 972 clone 1</strain>
    </source>
</reference>
<feature type="signal peptide" evidence="2">
    <location>
        <begin position="1"/>
        <end position="23"/>
    </location>
</feature>
<dbReference type="GeneID" id="23858423"/>
<protein>
    <recommendedName>
        <fullName evidence="4">T. brucei spp.-specific protein</fullName>
    </recommendedName>
</protein>
<sequence>MQKLLSSMLSLLLLLLFVIVASCCNFCLAVVSGFWSSRAYIFSRRFFAHSICLSLRYFFYLFIYFGLRNCVCYFYPFF</sequence>
<evidence type="ECO:0000313" key="3">
    <source>
        <dbReference type="EMBL" id="CBH09165.1"/>
    </source>
</evidence>
<dbReference type="PROSITE" id="PS51257">
    <property type="entry name" value="PROKAR_LIPOPROTEIN"/>
    <property type="match status" value="1"/>
</dbReference>
<dbReference type="EMBL" id="FN554964">
    <property type="protein sequence ID" value="CBH09165.1"/>
    <property type="molecule type" value="Genomic_DNA"/>
</dbReference>
<dbReference type="RefSeq" id="XP_011771606.1">
    <property type="nucleotide sequence ID" value="XM_011773304.1"/>
</dbReference>
<dbReference type="Proteomes" id="UP000002316">
    <property type="component" value="Chromosome 1"/>
</dbReference>
<dbReference type="KEGG" id="tbg:TbgDal_I3300"/>
<evidence type="ECO:0000256" key="1">
    <source>
        <dbReference type="SAM" id="Phobius"/>
    </source>
</evidence>
<keyword evidence="1" id="KW-0812">Transmembrane</keyword>